<feature type="compositionally biased region" description="Polar residues" evidence="5">
    <location>
        <begin position="337"/>
        <end position="347"/>
    </location>
</feature>
<feature type="compositionally biased region" description="Polar residues" evidence="5">
    <location>
        <begin position="473"/>
        <end position="485"/>
    </location>
</feature>
<dbReference type="PROSITE" id="PS01359">
    <property type="entry name" value="ZF_PHD_1"/>
    <property type="match status" value="1"/>
</dbReference>
<dbReference type="SUPFAM" id="SSF57903">
    <property type="entry name" value="FYVE/PHD zinc finger"/>
    <property type="match status" value="1"/>
</dbReference>
<dbReference type="SMART" id="SM00249">
    <property type="entry name" value="PHD"/>
    <property type="match status" value="1"/>
</dbReference>
<evidence type="ECO:0000256" key="1">
    <source>
        <dbReference type="ARBA" id="ARBA00022723"/>
    </source>
</evidence>
<dbReference type="EMBL" id="ML995498">
    <property type="protein sequence ID" value="KAF2138099.1"/>
    <property type="molecule type" value="Genomic_DNA"/>
</dbReference>
<keyword evidence="2 4" id="KW-0863">Zinc-finger</keyword>
<dbReference type="InterPro" id="IPR001965">
    <property type="entry name" value="Znf_PHD"/>
</dbReference>
<feature type="compositionally biased region" description="Low complexity" evidence="5">
    <location>
        <begin position="380"/>
        <end position="402"/>
    </location>
</feature>
<evidence type="ECO:0000256" key="2">
    <source>
        <dbReference type="ARBA" id="ARBA00022771"/>
    </source>
</evidence>
<feature type="compositionally biased region" description="Polar residues" evidence="5">
    <location>
        <begin position="28"/>
        <end position="39"/>
    </location>
</feature>
<feature type="compositionally biased region" description="Polar residues" evidence="5">
    <location>
        <begin position="407"/>
        <end position="430"/>
    </location>
</feature>
<keyword evidence="8" id="KW-1185">Reference proteome</keyword>
<name>A0A6A6B1N9_9PEZI</name>
<sequence>MSFATRITDWRLPSPNSTPKSATFPDASFQTPRTDSFSSHFLDAWSTPRANVQQTPTQTPLQPRTVTGERPVSSYSHKSLNLEDPNFHINHLSPNSHLPLPPVEQSRRLSSSPGPLPTEHGSRDNSQGYSTAVSSLSKSAMNSSQIQTPPPTRDASSSRKRDSSGLGLSFNTPSTIYSRRGSAPVGNGDNDIESAFTQTPGPLFTNLQFTPDMAQFSSTGPATAPIPAQNRLFWDSTSSSNATGIGSKPVLDDPFGFTPTRNQGAFSWQFVTPSTSCHLDSSSMPASDNAWTHTPAMVTTSSTQLQNVTGTASSAAGQDSSLASTSAAVNPSMLFSFTGSPTKQTDSFPPVQRPQATSLHKGRLPYEHQRQESQREQQIRRFSAQHSVTSTSSSAGSIFGTSKPGLQRSNSHSGSTWRPGAFTNSHQGSSAPLPRKTSPSKRMVQSSSLASISEHACSRPKTRLVVDEFGNARTETVRNQTQSPRTMDPRKRYSDLWDDGDSDDDSVASTYVPTRTASISSASALSRRNSKQGRSGSLLGRSQSVKHTKTSFGGFSFSESLSRKLGQLSTDNSPVKQRSADVSRRNSVSSLGSSFGGFFWNRNGRSNVVDDIPENGSGDAQDELKKMVEKTKLRRQETIHAANVAAQKLEAHNQRWRASADFSKMTPSQGALFDPFVDASFADPSAAGSTELLNSTLTPLTERSSASSDATRCVCNSAEWDGQLMVQCDACTKWQHASCLGLPLKPELLPPVYVCLFCTSSTPAARENRSRRSFGSHMQGPELLSPLGYKSGFQP</sequence>
<dbReference type="Pfam" id="PF20826">
    <property type="entry name" value="PHD_5"/>
    <property type="match status" value="1"/>
</dbReference>
<proteinExistence type="predicted"/>
<feature type="compositionally biased region" description="Acidic residues" evidence="5">
    <location>
        <begin position="496"/>
        <end position="506"/>
    </location>
</feature>
<dbReference type="GO" id="GO:0008270">
    <property type="term" value="F:zinc ion binding"/>
    <property type="evidence" value="ECO:0007669"/>
    <property type="project" value="UniProtKB-KW"/>
</dbReference>
<dbReference type="RefSeq" id="XP_033393812.1">
    <property type="nucleotide sequence ID" value="XM_033543474.1"/>
</dbReference>
<dbReference type="AlphaFoldDB" id="A0A6A6B1N9"/>
<feature type="compositionally biased region" description="Polar residues" evidence="5">
    <location>
        <begin position="567"/>
        <end position="576"/>
    </location>
</feature>
<evidence type="ECO:0000259" key="6">
    <source>
        <dbReference type="PROSITE" id="PS50016"/>
    </source>
</evidence>
<dbReference type="GeneID" id="54300971"/>
<feature type="region of interest" description="Disordered" evidence="5">
    <location>
        <begin position="1"/>
        <end position="196"/>
    </location>
</feature>
<evidence type="ECO:0000313" key="7">
    <source>
        <dbReference type="EMBL" id="KAF2138099.1"/>
    </source>
</evidence>
<dbReference type="InterPro" id="IPR019787">
    <property type="entry name" value="Znf_PHD-finger"/>
</dbReference>
<evidence type="ECO:0000313" key="8">
    <source>
        <dbReference type="Proteomes" id="UP000799438"/>
    </source>
</evidence>
<dbReference type="InterPro" id="IPR013083">
    <property type="entry name" value="Znf_RING/FYVE/PHD"/>
</dbReference>
<evidence type="ECO:0000256" key="4">
    <source>
        <dbReference type="PROSITE-ProRule" id="PRU00146"/>
    </source>
</evidence>
<feature type="region of interest" description="Disordered" evidence="5">
    <location>
        <begin position="768"/>
        <end position="795"/>
    </location>
</feature>
<organism evidence="7 8">
    <name type="scientific">Aplosporella prunicola CBS 121167</name>
    <dbReference type="NCBI Taxonomy" id="1176127"/>
    <lineage>
        <taxon>Eukaryota</taxon>
        <taxon>Fungi</taxon>
        <taxon>Dikarya</taxon>
        <taxon>Ascomycota</taxon>
        <taxon>Pezizomycotina</taxon>
        <taxon>Dothideomycetes</taxon>
        <taxon>Dothideomycetes incertae sedis</taxon>
        <taxon>Botryosphaeriales</taxon>
        <taxon>Aplosporellaceae</taxon>
        <taxon>Aplosporella</taxon>
    </lineage>
</organism>
<feature type="compositionally biased region" description="Basic and acidic residues" evidence="5">
    <location>
        <begin position="364"/>
        <end position="379"/>
    </location>
</feature>
<dbReference type="InterPro" id="IPR011011">
    <property type="entry name" value="Znf_FYVE_PHD"/>
</dbReference>
<feature type="compositionally biased region" description="Low complexity" evidence="5">
    <location>
        <begin position="515"/>
        <end position="543"/>
    </location>
</feature>
<dbReference type="Gene3D" id="3.30.40.10">
    <property type="entry name" value="Zinc/RING finger domain, C3HC4 (zinc finger)"/>
    <property type="match status" value="1"/>
</dbReference>
<dbReference type="InterPro" id="IPR019786">
    <property type="entry name" value="Zinc_finger_PHD-type_CS"/>
</dbReference>
<evidence type="ECO:0000256" key="5">
    <source>
        <dbReference type="SAM" id="MobiDB-lite"/>
    </source>
</evidence>
<evidence type="ECO:0000256" key="3">
    <source>
        <dbReference type="ARBA" id="ARBA00022833"/>
    </source>
</evidence>
<keyword evidence="1" id="KW-0479">Metal-binding</keyword>
<feature type="domain" description="PHD-type" evidence="6">
    <location>
        <begin position="710"/>
        <end position="761"/>
    </location>
</feature>
<reference evidence="7" key="1">
    <citation type="journal article" date="2020" name="Stud. Mycol.">
        <title>101 Dothideomycetes genomes: a test case for predicting lifestyles and emergence of pathogens.</title>
        <authorList>
            <person name="Haridas S."/>
            <person name="Albert R."/>
            <person name="Binder M."/>
            <person name="Bloem J."/>
            <person name="Labutti K."/>
            <person name="Salamov A."/>
            <person name="Andreopoulos B."/>
            <person name="Baker S."/>
            <person name="Barry K."/>
            <person name="Bills G."/>
            <person name="Bluhm B."/>
            <person name="Cannon C."/>
            <person name="Castanera R."/>
            <person name="Culley D."/>
            <person name="Daum C."/>
            <person name="Ezra D."/>
            <person name="Gonzalez J."/>
            <person name="Henrissat B."/>
            <person name="Kuo A."/>
            <person name="Liang C."/>
            <person name="Lipzen A."/>
            <person name="Lutzoni F."/>
            <person name="Magnuson J."/>
            <person name="Mondo S."/>
            <person name="Nolan M."/>
            <person name="Ohm R."/>
            <person name="Pangilinan J."/>
            <person name="Park H.-J."/>
            <person name="Ramirez L."/>
            <person name="Alfaro M."/>
            <person name="Sun H."/>
            <person name="Tritt A."/>
            <person name="Yoshinaga Y."/>
            <person name="Zwiers L.-H."/>
            <person name="Turgeon B."/>
            <person name="Goodwin S."/>
            <person name="Spatafora J."/>
            <person name="Crous P."/>
            <person name="Grigoriev I."/>
        </authorList>
    </citation>
    <scope>NUCLEOTIDE SEQUENCE</scope>
    <source>
        <strain evidence="7">CBS 121167</strain>
    </source>
</reference>
<protein>
    <recommendedName>
        <fullName evidence="6">PHD-type domain-containing protein</fullName>
    </recommendedName>
</protein>
<gene>
    <name evidence="7" type="ORF">K452DRAFT_311874</name>
</gene>
<feature type="compositionally biased region" description="Low complexity" evidence="5">
    <location>
        <begin position="53"/>
        <end position="65"/>
    </location>
</feature>
<feature type="region of interest" description="Disordered" evidence="5">
    <location>
        <begin position="337"/>
        <end position="545"/>
    </location>
</feature>
<dbReference type="PROSITE" id="PS50016">
    <property type="entry name" value="ZF_PHD_2"/>
    <property type="match status" value="1"/>
</dbReference>
<feature type="compositionally biased region" description="Polar residues" evidence="5">
    <location>
        <begin position="124"/>
        <end position="147"/>
    </location>
</feature>
<dbReference type="Proteomes" id="UP000799438">
    <property type="component" value="Unassembled WGS sequence"/>
</dbReference>
<feature type="region of interest" description="Disordered" evidence="5">
    <location>
        <begin position="566"/>
        <end position="590"/>
    </location>
</feature>
<dbReference type="OrthoDB" id="436852at2759"/>
<keyword evidence="3" id="KW-0862">Zinc</keyword>
<accession>A0A6A6B1N9</accession>